<keyword evidence="3" id="KW-0479">Metal-binding</keyword>
<dbReference type="AlphaFoldDB" id="A0A1Y0BZ55"/>
<feature type="domain" description="TauD/TfdA-like" evidence="8">
    <location>
        <begin position="23"/>
        <end position="292"/>
    </location>
</feature>
<reference evidence="9 10" key="1">
    <citation type="submission" date="2017-04" db="EMBL/GenBank/DDBJ databases">
        <title>Whole Genome Sequence of 1,4-Dioxane Degrading Bacterium Mycobacterium dioxanotrophicus PH-06.</title>
        <authorList>
            <person name="He Y."/>
        </authorList>
    </citation>
    <scope>NUCLEOTIDE SEQUENCE [LARGE SCALE GENOMIC DNA]</scope>
    <source>
        <strain evidence="9 10">PH-06</strain>
    </source>
</reference>
<dbReference type="PANTHER" id="PTHR30468:SF5">
    <property type="entry name" value="ALPHA-KETOGLUTARATE-DEPENDENT SULFATE ESTER DIOXYGENASE"/>
    <property type="match status" value="1"/>
</dbReference>
<keyword evidence="6" id="KW-0408">Iron</keyword>
<dbReference type="PANTHER" id="PTHR30468">
    <property type="entry name" value="ALPHA-KETOGLUTARATE-DEPENDENT SULFONATE DIOXYGENASE"/>
    <property type="match status" value="1"/>
</dbReference>
<comment type="similarity">
    <text evidence="2">Belongs to the TfdA dioxygenase family.</text>
</comment>
<evidence type="ECO:0000256" key="3">
    <source>
        <dbReference type="ARBA" id="ARBA00022723"/>
    </source>
</evidence>
<dbReference type="SUPFAM" id="SSF51197">
    <property type="entry name" value="Clavaminate synthase-like"/>
    <property type="match status" value="1"/>
</dbReference>
<keyword evidence="10" id="KW-1185">Reference proteome</keyword>
<accession>A0A1Y0BZ55</accession>
<dbReference type="GO" id="GO:0046872">
    <property type="term" value="F:metal ion binding"/>
    <property type="evidence" value="ECO:0007669"/>
    <property type="project" value="UniProtKB-KW"/>
</dbReference>
<evidence type="ECO:0000256" key="1">
    <source>
        <dbReference type="ARBA" id="ARBA00001954"/>
    </source>
</evidence>
<keyword evidence="5" id="KW-0560">Oxidoreductase</keyword>
<evidence type="ECO:0000256" key="4">
    <source>
        <dbReference type="ARBA" id="ARBA00022964"/>
    </source>
</evidence>
<dbReference type="InterPro" id="IPR003819">
    <property type="entry name" value="TauD/TfdA-like"/>
</dbReference>
<evidence type="ECO:0000256" key="7">
    <source>
        <dbReference type="SAM" id="MobiDB-lite"/>
    </source>
</evidence>
<dbReference type="InterPro" id="IPR051323">
    <property type="entry name" value="AtsK-like"/>
</dbReference>
<dbReference type="KEGG" id="mdx:BTO20_05725"/>
<proteinExistence type="inferred from homology"/>
<dbReference type="GO" id="GO:0005737">
    <property type="term" value="C:cytoplasm"/>
    <property type="evidence" value="ECO:0007669"/>
    <property type="project" value="TreeGrafter"/>
</dbReference>
<evidence type="ECO:0000313" key="10">
    <source>
        <dbReference type="Proteomes" id="UP000195331"/>
    </source>
</evidence>
<evidence type="ECO:0000256" key="5">
    <source>
        <dbReference type="ARBA" id="ARBA00023002"/>
    </source>
</evidence>
<dbReference type="Pfam" id="PF02668">
    <property type="entry name" value="TauD"/>
    <property type="match status" value="1"/>
</dbReference>
<dbReference type="OrthoDB" id="581608at2"/>
<dbReference type="Gene3D" id="3.60.130.10">
    <property type="entry name" value="Clavaminate synthase-like"/>
    <property type="match status" value="1"/>
</dbReference>
<sequence length="318" mass="35523">MSVTTETRSTTQDSTAPQLRFIPVAGHIGADVDGLDLSQTLTTTQADAIREALHRYKVLFFHDQQIGHAEQIAFSRYFGDVTPSHPYDDEAPEGFPEILAVDSRKYAKRFGRRKYSYDNKWHTDVTALINPPAATILRAHIVPEQGGDTHWTNLVAAYEGLPAPLRRLADELRAEHRFGGRKAQWAQDSDYATKTKENPLITEHPVVRVHPVTGERALFVTPGFTAKIIGVSPTQSDRLLDLFFEEVTKPAYTVRFRWRPGSVAFWDNRATAHLAPTDLDDQDVTRVLYRTTLEGDIPVGPDGRTSTSIAGAEFRGQA</sequence>
<dbReference type="Proteomes" id="UP000195331">
    <property type="component" value="Chromosome"/>
</dbReference>
<feature type="region of interest" description="Disordered" evidence="7">
    <location>
        <begin position="299"/>
        <end position="318"/>
    </location>
</feature>
<evidence type="ECO:0000259" key="8">
    <source>
        <dbReference type="Pfam" id="PF02668"/>
    </source>
</evidence>
<name>A0A1Y0BZ55_9MYCO</name>
<organism evidence="9 10">
    <name type="scientific">Mycobacterium dioxanotrophicus</name>
    <dbReference type="NCBI Taxonomy" id="482462"/>
    <lineage>
        <taxon>Bacteria</taxon>
        <taxon>Bacillati</taxon>
        <taxon>Actinomycetota</taxon>
        <taxon>Actinomycetes</taxon>
        <taxon>Mycobacteriales</taxon>
        <taxon>Mycobacteriaceae</taxon>
        <taxon>Mycobacterium</taxon>
    </lineage>
</organism>
<dbReference type="GO" id="GO:0016706">
    <property type="term" value="F:2-oxoglutarate-dependent dioxygenase activity"/>
    <property type="evidence" value="ECO:0007669"/>
    <property type="project" value="TreeGrafter"/>
</dbReference>
<protein>
    <submittedName>
        <fullName evidence="9">Taurine dioxygenase</fullName>
    </submittedName>
</protein>
<evidence type="ECO:0000256" key="2">
    <source>
        <dbReference type="ARBA" id="ARBA00005896"/>
    </source>
</evidence>
<gene>
    <name evidence="9" type="ORF">BTO20_05725</name>
</gene>
<dbReference type="InterPro" id="IPR042098">
    <property type="entry name" value="TauD-like_sf"/>
</dbReference>
<evidence type="ECO:0000256" key="6">
    <source>
        <dbReference type="ARBA" id="ARBA00023004"/>
    </source>
</evidence>
<keyword evidence="4 9" id="KW-0223">Dioxygenase</keyword>
<dbReference type="RefSeq" id="WP_087074125.1">
    <property type="nucleotide sequence ID" value="NZ_CP020809.1"/>
</dbReference>
<dbReference type="EMBL" id="CP020809">
    <property type="protein sequence ID" value="ART68154.1"/>
    <property type="molecule type" value="Genomic_DNA"/>
</dbReference>
<comment type="cofactor">
    <cofactor evidence="1">
        <name>Fe(2+)</name>
        <dbReference type="ChEBI" id="CHEBI:29033"/>
    </cofactor>
</comment>
<evidence type="ECO:0000313" key="9">
    <source>
        <dbReference type="EMBL" id="ART68154.1"/>
    </source>
</evidence>